<keyword evidence="1 2" id="KW-0129">CBS domain</keyword>
<proteinExistence type="predicted"/>
<feature type="domain" description="CBS" evidence="3">
    <location>
        <begin position="72"/>
        <end position="129"/>
    </location>
</feature>
<dbReference type="InterPro" id="IPR046342">
    <property type="entry name" value="CBS_dom_sf"/>
</dbReference>
<dbReference type="PANTHER" id="PTHR43080">
    <property type="entry name" value="CBS DOMAIN-CONTAINING PROTEIN CBSX3, MITOCHONDRIAL"/>
    <property type="match status" value="1"/>
</dbReference>
<dbReference type="InterPro" id="IPR051257">
    <property type="entry name" value="Diverse_CBS-Domain"/>
</dbReference>
<accession>A0A1G7WMI8</accession>
<dbReference type="CDD" id="cd04622">
    <property type="entry name" value="CBS_pair_HRP1_like"/>
    <property type="match status" value="1"/>
</dbReference>
<evidence type="ECO:0000256" key="2">
    <source>
        <dbReference type="PROSITE-ProRule" id="PRU00703"/>
    </source>
</evidence>
<feature type="domain" description="CBS" evidence="3">
    <location>
        <begin position="7"/>
        <end position="66"/>
    </location>
</feature>
<sequence length="144" mass="15087">MQVHEIMTSNPTCCSTDTTIQEAAKLMDEKSVGAIPVINDAGEPVGIITDRDICCGAVAEGKAADTPVSDVMSDDLLTVSPDEDVKSCCSKMEEKQVRRSVVTDESGKCCGIVAQADVAREADGAETAELVQEVSQPEKSSGCC</sequence>
<evidence type="ECO:0000313" key="4">
    <source>
        <dbReference type="EMBL" id="SDG72440.1"/>
    </source>
</evidence>
<evidence type="ECO:0000256" key="1">
    <source>
        <dbReference type="ARBA" id="ARBA00023122"/>
    </source>
</evidence>
<name>A0A1G7WMI8_9RHOB</name>
<dbReference type="Gene3D" id="3.10.580.10">
    <property type="entry name" value="CBS-domain"/>
    <property type="match status" value="1"/>
</dbReference>
<dbReference type="Proteomes" id="UP000199399">
    <property type="component" value="Unassembled WGS sequence"/>
</dbReference>
<reference evidence="5" key="1">
    <citation type="submission" date="2016-10" db="EMBL/GenBank/DDBJ databases">
        <authorList>
            <person name="Varghese N."/>
            <person name="Submissions S."/>
        </authorList>
    </citation>
    <scope>NUCLEOTIDE SEQUENCE [LARGE SCALE GENOMIC DNA]</scope>
    <source>
        <strain evidence="5">DSM 16477</strain>
    </source>
</reference>
<dbReference type="RefSeq" id="WP_067631023.1">
    <property type="nucleotide sequence ID" value="NZ_FNBP01000011.1"/>
</dbReference>
<dbReference type="SMART" id="SM00116">
    <property type="entry name" value="CBS"/>
    <property type="match status" value="2"/>
</dbReference>
<dbReference type="PANTHER" id="PTHR43080:SF2">
    <property type="entry name" value="CBS DOMAIN-CONTAINING PROTEIN"/>
    <property type="match status" value="1"/>
</dbReference>
<dbReference type="AlphaFoldDB" id="A0A1G7WMI8"/>
<evidence type="ECO:0000313" key="5">
    <source>
        <dbReference type="Proteomes" id="UP000199399"/>
    </source>
</evidence>
<organism evidence="4 5">
    <name type="scientific">Sulfitobacter delicatus</name>
    <dbReference type="NCBI Taxonomy" id="218672"/>
    <lineage>
        <taxon>Bacteria</taxon>
        <taxon>Pseudomonadati</taxon>
        <taxon>Pseudomonadota</taxon>
        <taxon>Alphaproteobacteria</taxon>
        <taxon>Rhodobacterales</taxon>
        <taxon>Roseobacteraceae</taxon>
        <taxon>Sulfitobacter</taxon>
    </lineage>
</organism>
<keyword evidence="5" id="KW-1185">Reference proteome</keyword>
<dbReference type="InterPro" id="IPR000644">
    <property type="entry name" value="CBS_dom"/>
</dbReference>
<protein>
    <submittedName>
        <fullName evidence="4">CBS domain-containing protein</fullName>
    </submittedName>
</protein>
<dbReference type="STRING" id="218672.SAMN04489759_1118"/>
<evidence type="ECO:0000259" key="3">
    <source>
        <dbReference type="PROSITE" id="PS51371"/>
    </source>
</evidence>
<dbReference type="OrthoDB" id="9802114at2"/>
<dbReference type="Pfam" id="PF00571">
    <property type="entry name" value="CBS"/>
    <property type="match status" value="2"/>
</dbReference>
<dbReference type="SUPFAM" id="SSF54631">
    <property type="entry name" value="CBS-domain pair"/>
    <property type="match status" value="1"/>
</dbReference>
<dbReference type="EMBL" id="FNBP01000011">
    <property type="protein sequence ID" value="SDG72440.1"/>
    <property type="molecule type" value="Genomic_DNA"/>
</dbReference>
<gene>
    <name evidence="4" type="ORF">SAMN04489759_1118</name>
</gene>
<dbReference type="PROSITE" id="PS51371">
    <property type="entry name" value="CBS"/>
    <property type="match status" value="2"/>
</dbReference>